<evidence type="ECO:0000256" key="6">
    <source>
        <dbReference type="ARBA" id="ARBA00023242"/>
    </source>
</evidence>
<feature type="compositionally biased region" description="Basic and acidic residues" evidence="8">
    <location>
        <begin position="26"/>
        <end position="37"/>
    </location>
</feature>
<dbReference type="InterPro" id="IPR014854">
    <property type="entry name" value="Nse4_C"/>
</dbReference>
<comment type="similarity">
    <text evidence="2 7">Belongs to the NSE4 family.</text>
</comment>
<dbReference type="PANTHER" id="PTHR16140">
    <property type="entry name" value="NON-STRUCTURAL MAINTENANCE OF CHROMOSOMES ELEMENT 4"/>
    <property type="match status" value="1"/>
</dbReference>
<reference evidence="12" key="1">
    <citation type="journal article" date="2015" name="BMC Genomics">
        <title>Genomic and transcriptomic analysis of the endophytic fungus Pestalotiopsis fici reveals its lifestyle and high potential for synthesis of natural products.</title>
        <authorList>
            <person name="Wang X."/>
            <person name="Zhang X."/>
            <person name="Liu L."/>
            <person name="Xiang M."/>
            <person name="Wang W."/>
            <person name="Sun X."/>
            <person name="Che Y."/>
            <person name="Guo L."/>
            <person name="Liu G."/>
            <person name="Guo L."/>
            <person name="Wang C."/>
            <person name="Yin W.B."/>
            <person name="Stadler M."/>
            <person name="Zhang X."/>
            <person name="Liu X."/>
        </authorList>
    </citation>
    <scope>NUCLEOTIDE SEQUENCE [LARGE SCALE GENOMIC DNA]</scope>
    <source>
        <strain evidence="12">W106-1 / CGMCC3.15140</strain>
    </source>
</reference>
<dbReference type="HOGENOM" id="CLU_041037_4_0_1"/>
<dbReference type="Pfam" id="PF08743">
    <property type="entry name" value="Nse4_C"/>
    <property type="match status" value="1"/>
</dbReference>
<feature type="compositionally biased region" description="Low complexity" evidence="8">
    <location>
        <begin position="1"/>
        <end position="10"/>
    </location>
</feature>
<dbReference type="PANTHER" id="PTHR16140:SF0">
    <property type="entry name" value="NON-STRUCTURAL MAINTENANCE OF CHROMOSOMES ELEMENT 4"/>
    <property type="match status" value="1"/>
</dbReference>
<accession>W3XG38</accession>
<dbReference type="OrthoDB" id="361242at2759"/>
<evidence type="ECO:0000313" key="11">
    <source>
        <dbReference type="EMBL" id="ETS84974.1"/>
    </source>
</evidence>
<feature type="region of interest" description="Disordered" evidence="8">
    <location>
        <begin position="383"/>
        <end position="409"/>
    </location>
</feature>
<keyword evidence="3 7" id="KW-0227">DNA damage</keyword>
<keyword evidence="5 7" id="KW-0234">DNA repair</keyword>
<evidence type="ECO:0000259" key="9">
    <source>
        <dbReference type="Pfam" id="PF08743"/>
    </source>
</evidence>
<evidence type="ECO:0000256" key="4">
    <source>
        <dbReference type="ARBA" id="ARBA00023172"/>
    </source>
</evidence>
<dbReference type="GO" id="GO:0006281">
    <property type="term" value="P:DNA repair"/>
    <property type="evidence" value="ECO:0007669"/>
    <property type="project" value="UniProtKB-UniRule"/>
</dbReference>
<evidence type="ECO:0000256" key="1">
    <source>
        <dbReference type="ARBA" id="ARBA00004123"/>
    </source>
</evidence>
<dbReference type="Pfam" id="PF15412">
    <property type="entry name" value="Nse4-Nse3_bdg"/>
    <property type="match status" value="1"/>
</dbReference>
<dbReference type="GO" id="GO:0006310">
    <property type="term" value="P:DNA recombination"/>
    <property type="evidence" value="ECO:0007669"/>
    <property type="project" value="UniProtKB-UniRule"/>
</dbReference>
<organism evidence="11 12">
    <name type="scientific">Pestalotiopsis fici (strain W106-1 / CGMCC3.15140)</name>
    <dbReference type="NCBI Taxonomy" id="1229662"/>
    <lineage>
        <taxon>Eukaryota</taxon>
        <taxon>Fungi</taxon>
        <taxon>Dikarya</taxon>
        <taxon>Ascomycota</taxon>
        <taxon>Pezizomycotina</taxon>
        <taxon>Sordariomycetes</taxon>
        <taxon>Xylariomycetidae</taxon>
        <taxon>Amphisphaeriales</taxon>
        <taxon>Sporocadaceae</taxon>
        <taxon>Pestalotiopsis</taxon>
    </lineage>
</organism>
<dbReference type="eggNOG" id="KOG2866">
    <property type="taxonomic scope" value="Eukaryota"/>
</dbReference>
<evidence type="ECO:0000259" key="10">
    <source>
        <dbReference type="Pfam" id="PF15412"/>
    </source>
</evidence>
<comment type="function">
    <text evidence="7">Component of the SMC5-SMC6 complex, that promotes sister chromatid alignment after DNA damage and facilitates double-stranded DNA breaks (DSBs) repair via homologous recombination between sister chromatids.</text>
</comment>
<proteinExistence type="inferred from homology"/>
<keyword evidence="6 7" id="KW-0539">Nucleus</keyword>
<name>W3XG38_PESFW</name>
<dbReference type="EMBL" id="KI912110">
    <property type="protein sequence ID" value="ETS84974.1"/>
    <property type="molecule type" value="Genomic_DNA"/>
</dbReference>
<dbReference type="AlphaFoldDB" id="W3XG38"/>
<evidence type="ECO:0000256" key="5">
    <source>
        <dbReference type="ARBA" id="ARBA00023204"/>
    </source>
</evidence>
<feature type="compositionally biased region" description="Acidic residues" evidence="8">
    <location>
        <begin position="209"/>
        <end position="218"/>
    </location>
</feature>
<feature type="region of interest" description="Disordered" evidence="8">
    <location>
        <begin position="1"/>
        <end position="86"/>
    </location>
</feature>
<dbReference type="InParanoid" id="W3XG38"/>
<evidence type="ECO:0000256" key="7">
    <source>
        <dbReference type="RuleBase" id="RU365071"/>
    </source>
</evidence>
<protein>
    <recommendedName>
        <fullName evidence="7">Non-structural maintenance of chromosomes element 4</fullName>
    </recommendedName>
</protein>
<dbReference type="KEGG" id="pfy:PFICI_02999"/>
<evidence type="ECO:0000256" key="8">
    <source>
        <dbReference type="SAM" id="MobiDB-lite"/>
    </source>
</evidence>
<evidence type="ECO:0000256" key="2">
    <source>
        <dbReference type="ARBA" id="ARBA00008997"/>
    </source>
</evidence>
<dbReference type="GeneID" id="19268012"/>
<feature type="compositionally biased region" description="Acidic residues" evidence="8">
    <location>
        <begin position="59"/>
        <end position="81"/>
    </location>
</feature>
<dbReference type="OMA" id="FMGINRT"/>
<dbReference type="GO" id="GO:0030915">
    <property type="term" value="C:Smc5-Smc6 complex"/>
    <property type="evidence" value="ECO:0007669"/>
    <property type="project" value="UniProtKB-UniRule"/>
</dbReference>
<sequence>MSSTPSSPISPDRRSDKENSQYSSNSRDKNSRLSESSKRKRGLTNGSGKANSRRRTEEASEASGDDVADGNDSDEYDPDQPIEERRQVQRGLRKLREDARINRDKYLQPGEDGVRALIQRANALSGNVKQTAEAAIDSRLLVETVELSYKKTALLTSGDAGQGVDIDSFVTQSLRYMRLGAGIQDDTAPELTSTQRQRRQPGRRNRQESDDEDEIGDDGDLCNWEHLGRFSSLPSIRRSAVSGFLLGPLSVEKKIRKIAKRSAPFRPGALRETRPEVVDANEIQRKEDSDLTVICGKIYKRLTSVQIEAQTAAEKVFDDASGEEDEVNEKVQAMMDSYGLKSTGGLDYFKCVINPRSFGQTVENIFYVSFLIKDERMKLEFDEDGHPTLEPLDTSERGESNSKGNGSQKHQAILHLDKAQYNAIIDAYDIKKSIIEHRTTQGDDDYGSRNWHN</sequence>
<dbReference type="GO" id="GO:0005634">
    <property type="term" value="C:nucleus"/>
    <property type="evidence" value="ECO:0007669"/>
    <property type="project" value="UniProtKB-SubCell"/>
</dbReference>
<feature type="domain" description="Nse4/EID protein Nse3/MAGE-binding" evidence="10">
    <location>
        <begin position="137"/>
        <end position="190"/>
    </location>
</feature>
<evidence type="ECO:0000313" key="12">
    <source>
        <dbReference type="Proteomes" id="UP000030651"/>
    </source>
</evidence>
<dbReference type="STRING" id="1229662.W3XG38"/>
<comment type="subunit">
    <text evidence="7">Component of the SMC5-SMC6 complex.</text>
</comment>
<evidence type="ECO:0000256" key="3">
    <source>
        <dbReference type="ARBA" id="ARBA00022763"/>
    </source>
</evidence>
<dbReference type="InterPro" id="IPR029225">
    <property type="entry name" value="Nse4_Nse3-bd"/>
</dbReference>
<dbReference type="InterPro" id="IPR027786">
    <property type="entry name" value="Nse4/EID"/>
</dbReference>
<feature type="domain" description="Non-structural maintenance of chromosome element 4 C-terminal" evidence="9">
    <location>
        <begin position="346"/>
        <end position="435"/>
    </location>
</feature>
<keyword evidence="4 7" id="KW-0233">DNA recombination</keyword>
<comment type="subcellular location">
    <subcellularLocation>
        <location evidence="1 7">Nucleus</location>
    </subcellularLocation>
</comment>
<gene>
    <name evidence="11" type="ORF">PFICI_02999</name>
</gene>
<dbReference type="Proteomes" id="UP000030651">
    <property type="component" value="Unassembled WGS sequence"/>
</dbReference>
<keyword evidence="12" id="KW-1185">Reference proteome</keyword>
<feature type="region of interest" description="Disordered" evidence="8">
    <location>
        <begin position="185"/>
        <end position="218"/>
    </location>
</feature>
<dbReference type="RefSeq" id="XP_007829771.1">
    <property type="nucleotide sequence ID" value="XM_007831580.1"/>
</dbReference>